<protein>
    <submittedName>
        <fullName evidence="2">Uncharacterized protein</fullName>
    </submittedName>
</protein>
<name>A0A096ABP7_9CORY</name>
<feature type="compositionally biased region" description="Basic and acidic residues" evidence="1">
    <location>
        <begin position="24"/>
        <end position="71"/>
    </location>
</feature>
<evidence type="ECO:0000256" key="1">
    <source>
        <dbReference type="SAM" id="MobiDB-lite"/>
    </source>
</evidence>
<comment type="caution">
    <text evidence="2">The sequence shown here is derived from an EMBL/GenBank/DDBJ whole genome shotgun (WGS) entry which is preliminary data.</text>
</comment>
<proteinExistence type="predicted"/>
<gene>
    <name evidence="2" type="ORF">HMPREF1650_01850</name>
</gene>
<dbReference type="AlphaFoldDB" id="A0A096ABP7"/>
<evidence type="ECO:0000313" key="3">
    <source>
        <dbReference type="Proteomes" id="UP000029548"/>
    </source>
</evidence>
<dbReference type="eggNOG" id="ENOG5032Z1I">
    <property type="taxonomic scope" value="Bacteria"/>
</dbReference>
<reference evidence="2 3" key="1">
    <citation type="submission" date="2014-07" db="EMBL/GenBank/DDBJ databases">
        <authorList>
            <person name="McCorrison J."/>
            <person name="Sanka R."/>
            <person name="Torralba M."/>
            <person name="Gillis M."/>
            <person name="Haft D.H."/>
            <person name="Methe B."/>
            <person name="Sutton G."/>
            <person name="Nelson K.E."/>
        </authorList>
    </citation>
    <scope>NUCLEOTIDE SEQUENCE [LARGE SCALE GENOMIC DNA]</scope>
    <source>
        <strain evidence="2 3">DNF00450</strain>
    </source>
</reference>
<sequence length="250" mass="28020">MSFLGDYRDRRREMKLKLKAAKAKAKEDAKHEAKLKDKAYRDGRKAAEAERKRNAKDAKKDAKRNAKLDKRAAKRAEKIRKAGWKDEQKALKAKHKHQENVAAKILEQQRNQGLTRDKAKGWVGAARLLVPVALPLGYRLMTFVQNRGQDAAARKFGVTGDAVARHHGYGAPLRARVEGIRGSLDRLENSKVSGTVGFIKDARNRLDLLVDAIETAEHMTPDQRRRAHVSISAELDGIDSEIMDKMGLTA</sequence>
<feature type="region of interest" description="Disordered" evidence="1">
    <location>
        <begin position="18"/>
        <end position="71"/>
    </location>
</feature>
<dbReference type="Proteomes" id="UP000029548">
    <property type="component" value="Unassembled WGS sequence"/>
</dbReference>
<evidence type="ECO:0000313" key="2">
    <source>
        <dbReference type="EMBL" id="KGF18339.1"/>
    </source>
</evidence>
<dbReference type="InterPro" id="IPR045522">
    <property type="entry name" value="DUF6474"/>
</dbReference>
<dbReference type="RefSeq" id="WP_035120238.1">
    <property type="nucleotide sequence ID" value="NZ_JRNE01000023.1"/>
</dbReference>
<dbReference type="Pfam" id="PF20079">
    <property type="entry name" value="DUF6474"/>
    <property type="match status" value="1"/>
</dbReference>
<dbReference type="EMBL" id="JRNE01000023">
    <property type="protein sequence ID" value="KGF18339.1"/>
    <property type="molecule type" value="Genomic_DNA"/>
</dbReference>
<organism evidence="2 3">
    <name type="scientific">Corynebacterium freneyi DNF00450</name>
    <dbReference type="NCBI Taxonomy" id="1287475"/>
    <lineage>
        <taxon>Bacteria</taxon>
        <taxon>Bacillati</taxon>
        <taxon>Actinomycetota</taxon>
        <taxon>Actinomycetes</taxon>
        <taxon>Mycobacteriales</taxon>
        <taxon>Corynebacteriaceae</taxon>
        <taxon>Corynebacterium</taxon>
    </lineage>
</organism>
<accession>A0A096ABP7</accession>